<keyword evidence="4 5" id="KW-0456">Lyase</keyword>
<comment type="cofactor">
    <cofactor evidence="1 5 7 8">
        <name>pyridoxal 5'-phosphate</name>
        <dbReference type="ChEBI" id="CHEBI:597326"/>
    </cofactor>
</comment>
<feature type="modified residue" description="N6-(pyridoxal phosphate)lysine" evidence="5 7">
    <location>
        <position position="66"/>
    </location>
</feature>
<evidence type="ECO:0000256" key="5">
    <source>
        <dbReference type="HAMAP-Rule" id="MF_02120"/>
    </source>
</evidence>
<comment type="function">
    <text evidence="5">Specifically catalyzes the decarboxylation of meso-diaminopimelate (meso-DAP) to L-lysine.</text>
</comment>
<evidence type="ECO:0000256" key="2">
    <source>
        <dbReference type="ARBA" id="ARBA00022793"/>
    </source>
</evidence>
<feature type="domain" description="Orn/DAP/Arg decarboxylase 2 C-terminal" evidence="9">
    <location>
        <begin position="36"/>
        <end position="381"/>
    </location>
</feature>
<name>A0A538SX84_UNCEI</name>
<feature type="binding site" evidence="5">
    <location>
        <position position="324"/>
    </location>
    <ligand>
        <name>substrate</name>
    </ligand>
</feature>
<dbReference type="HAMAP" id="MF_02120">
    <property type="entry name" value="LysA"/>
    <property type="match status" value="1"/>
</dbReference>
<dbReference type="Pfam" id="PF02784">
    <property type="entry name" value="Orn_Arg_deC_N"/>
    <property type="match status" value="1"/>
</dbReference>
<protein>
    <recommendedName>
        <fullName evidence="5 6">Diaminopimelate decarboxylase</fullName>
        <shortName evidence="5">DAP decarboxylase</shortName>
        <shortName evidence="5">DAPDC</shortName>
        <ecNumber evidence="5 6">4.1.1.20</ecNumber>
    </recommendedName>
</protein>
<keyword evidence="5" id="KW-0028">Amino-acid biosynthesis</keyword>
<keyword evidence="5 8" id="KW-0457">Lysine biosynthesis</keyword>
<evidence type="ECO:0000256" key="8">
    <source>
        <dbReference type="RuleBase" id="RU003738"/>
    </source>
</evidence>
<feature type="binding site" evidence="5">
    <location>
        <begin position="280"/>
        <end position="283"/>
    </location>
    <ligand>
        <name>pyridoxal 5'-phosphate</name>
        <dbReference type="ChEBI" id="CHEBI:597326"/>
    </ligand>
</feature>
<dbReference type="SUPFAM" id="SSF50621">
    <property type="entry name" value="Alanine racemase C-terminal domain-like"/>
    <property type="match status" value="1"/>
</dbReference>
<dbReference type="InterPro" id="IPR022644">
    <property type="entry name" value="De-COase2_N"/>
</dbReference>
<feature type="binding site" evidence="5">
    <location>
        <position position="245"/>
    </location>
    <ligand>
        <name>pyridoxal 5'-phosphate</name>
        <dbReference type="ChEBI" id="CHEBI:597326"/>
    </ligand>
</feature>
<dbReference type="InterPro" id="IPR029066">
    <property type="entry name" value="PLP-binding_barrel"/>
</dbReference>
<dbReference type="InterPro" id="IPR002986">
    <property type="entry name" value="DAP_deCOOHase_LysA"/>
</dbReference>
<dbReference type="NCBIfam" id="TIGR01048">
    <property type="entry name" value="lysA"/>
    <property type="match status" value="1"/>
</dbReference>
<dbReference type="EC" id="4.1.1.20" evidence="5 6"/>
<dbReference type="GO" id="GO:0009089">
    <property type="term" value="P:lysine biosynthetic process via diaminopimelate"/>
    <property type="evidence" value="ECO:0007669"/>
    <property type="project" value="UniProtKB-UniRule"/>
</dbReference>
<evidence type="ECO:0000313" key="11">
    <source>
        <dbReference type="EMBL" id="TMQ56013.1"/>
    </source>
</evidence>
<feature type="binding site" evidence="5">
    <location>
        <position position="355"/>
    </location>
    <ligand>
        <name>substrate</name>
    </ligand>
</feature>
<evidence type="ECO:0000313" key="12">
    <source>
        <dbReference type="Proteomes" id="UP000317716"/>
    </source>
</evidence>
<comment type="catalytic activity">
    <reaction evidence="5 8">
        <text>meso-2,6-diaminopimelate + H(+) = L-lysine + CO2</text>
        <dbReference type="Rhea" id="RHEA:15101"/>
        <dbReference type="ChEBI" id="CHEBI:15378"/>
        <dbReference type="ChEBI" id="CHEBI:16526"/>
        <dbReference type="ChEBI" id="CHEBI:32551"/>
        <dbReference type="ChEBI" id="CHEBI:57791"/>
        <dbReference type="EC" id="4.1.1.20"/>
    </reaction>
</comment>
<dbReference type="Gene3D" id="2.40.37.10">
    <property type="entry name" value="Lyase, Ornithine Decarboxylase, Chain A, domain 1"/>
    <property type="match status" value="1"/>
</dbReference>
<dbReference type="PRINTS" id="PR01181">
    <property type="entry name" value="DAPDCRBXLASE"/>
</dbReference>
<feature type="binding site" evidence="5">
    <location>
        <position position="283"/>
    </location>
    <ligand>
        <name>substrate</name>
    </ligand>
</feature>
<dbReference type="Pfam" id="PF00278">
    <property type="entry name" value="Orn_DAP_Arg_deC"/>
    <property type="match status" value="1"/>
</dbReference>
<dbReference type="InterPro" id="IPR022643">
    <property type="entry name" value="De-COase2_C"/>
</dbReference>
<organism evidence="11 12">
    <name type="scientific">Eiseniibacteriota bacterium</name>
    <dbReference type="NCBI Taxonomy" id="2212470"/>
    <lineage>
        <taxon>Bacteria</taxon>
        <taxon>Candidatus Eiseniibacteriota</taxon>
    </lineage>
</organism>
<dbReference type="PANTHER" id="PTHR43727">
    <property type="entry name" value="DIAMINOPIMELATE DECARBOXYLASE"/>
    <property type="match status" value="1"/>
</dbReference>
<evidence type="ECO:0000256" key="6">
    <source>
        <dbReference type="NCBIfam" id="TIGR01048"/>
    </source>
</evidence>
<dbReference type="InterPro" id="IPR009006">
    <property type="entry name" value="Ala_racemase/Decarboxylase_C"/>
</dbReference>
<comment type="caution">
    <text evidence="11">The sequence shown here is derived from an EMBL/GenBank/DDBJ whole genome shotgun (WGS) entry which is preliminary data.</text>
</comment>
<comment type="pathway">
    <text evidence="5 8">Amino-acid biosynthesis; L-lysine biosynthesis via DAP pathway; L-lysine from DL-2,6-diaminopimelate: step 1/1.</text>
</comment>
<proteinExistence type="inferred from homology"/>
<dbReference type="GO" id="GO:0008836">
    <property type="term" value="F:diaminopimelate decarboxylase activity"/>
    <property type="evidence" value="ECO:0007669"/>
    <property type="project" value="UniProtKB-UniRule"/>
</dbReference>
<dbReference type="PRINTS" id="PR01179">
    <property type="entry name" value="ODADCRBXLASE"/>
</dbReference>
<dbReference type="GO" id="GO:0030170">
    <property type="term" value="F:pyridoxal phosphate binding"/>
    <property type="evidence" value="ECO:0007669"/>
    <property type="project" value="UniProtKB-UniRule"/>
</dbReference>
<evidence type="ECO:0000256" key="4">
    <source>
        <dbReference type="ARBA" id="ARBA00023239"/>
    </source>
</evidence>
<dbReference type="UniPathway" id="UPA00034">
    <property type="reaction ID" value="UER00027"/>
</dbReference>
<feature type="binding site" evidence="5">
    <location>
        <position position="383"/>
    </location>
    <ligand>
        <name>pyridoxal 5'-phosphate</name>
        <dbReference type="ChEBI" id="CHEBI:597326"/>
    </ligand>
</feature>
<feature type="binding site" evidence="5">
    <location>
        <position position="383"/>
    </location>
    <ligand>
        <name>substrate</name>
    </ligand>
</feature>
<evidence type="ECO:0000256" key="3">
    <source>
        <dbReference type="ARBA" id="ARBA00022898"/>
    </source>
</evidence>
<sequence>MTAPVRHAHALALGGVPLDRAFAALRKHDPHAHACWVYDLDALEARARRFRAAVAPLTPLAALALKSNALPALLERARAAGLGADAGSLGELEMARAAGFPAKDCVLNGNGRTHEEAEWAAREGVHSVNADSIDELDLLDRAAAGARGKLRVALRVNPGIDTPGHRYVATGGEAAKFGVEAGEALGAWQGRARWPHLRLDGVHMHVGSQLVAATPLVDAAGVALALAEESARRGAPLSLVNLGGGMGVDYSGTGVEFPLEDHATRLAARARGLAFDWVFEPGRWLTAPVGVLLAEVLWVKRRRTAGGASLCFVVLGAGMNDLIRPALYHAAHRVVPVLPRAGEKESVCVVGPVCESADVFADEVALPPLEPGDLVAILDAGAYGAAMSSNYNGRGRLAELVVSGGRLRRARAAEGPRELTSRRTDDELEV</sequence>
<feature type="domain" description="Orn/DAP/Arg decarboxylase 2 N-terminal" evidence="10">
    <location>
        <begin position="41"/>
        <end position="287"/>
    </location>
</feature>
<keyword evidence="2 5" id="KW-0210">Decarboxylase</keyword>
<dbReference type="InterPro" id="IPR000183">
    <property type="entry name" value="Orn/DAP/Arg_de-COase"/>
</dbReference>
<evidence type="ECO:0000256" key="1">
    <source>
        <dbReference type="ARBA" id="ARBA00001933"/>
    </source>
</evidence>
<evidence type="ECO:0000256" key="7">
    <source>
        <dbReference type="PIRSR" id="PIRSR600183-50"/>
    </source>
</evidence>
<accession>A0A538SX84</accession>
<comment type="similarity">
    <text evidence="5">Belongs to the Orn/Lys/Arg decarboxylase class-II family. LysA subfamily.</text>
</comment>
<feature type="active site" description="Proton donor" evidence="7">
    <location>
        <position position="354"/>
    </location>
</feature>
<dbReference type="AlphaFoldDB" id="A0A538SX84"/>
<dbReference type="PANTHER" id="PTHR43727:SF2">
    <property type="entry name" value="GROUP IV DECARBOXYLASE"/>
    <property type="match status" value="1"/>
</dbReference>
<dbReference type="FunFam" id="3.20.20.10:FF:000003">
    <property type="entry name" value="Diaminopimelate decarboxylase"/>
    <property type="match status" value="1"/>
</dbReference>
<gene>
    <name evidence="5 11" type="primary">lysA</name>
    <name evidence="11" type="ORF">E6K72_05690</name>
</gene>
<dbReference type="Proteomes" id="UP000317716">
    <property type="component" value="Unassembled WGS sequence"/>
</dbReference>
<evidence type="ECO:0000259" key="10">
    <source>
        <dbReference type="Pfam" id="PF02784"/>
    </source>
</evidence>
<keyword evidence="3 5" id="KW-0663">Pyridoxal phosphate</keyword>
<comment type="subunit">
    <text evidence="5">Homodimer.</text>
</comment>
<reference evidence="11 12" key="1">
    <citation type="journal article" date="2019" name="Nat. Microbiol.">
        <title>Mediterranean grassland soil C-N compound turnover is dependent on rainfall and depth, and is mediated by genomically divergent microorganisms.</title>
        <authorList>
            <person name="Diamond S."/>
            <person name="Andeer P.F."/>
            <person name="Li Z."/>
            <person name="Crits-Christoph A."/>
            <person name="Burstein D."/>
            <person name="Anantharaman K."/>
            <person name="Lane K.R."/>
            <person name="Thomas B.C."/>
            <person name="Pan C."/>
            <person name="Northen T.R."/>
            <person name="Banfield J.F."/>
        </authorList>
    </citation>
    <scope>NUCLEOTIDE SEQUENCE [LARGE SCALE GENOMIC DNA]</scope>
    <source>
        <strain evidence="11">WS_2</strain>
    </source>
</reference>
<dbReference type="SUPFAM" id="SSF51419">
    <property type="entry name" value="PLP-binding barrel"/>
    <property type="match status" value="1"/>
</dbReference>
<dbReference type="Gene3D" id="3.20.20.10">
    <property type="entry name" value="Alanine racemase"/>
    <property type="match status" value="1"/>
</dbReference>
<dbReference type="EMBL" id="VBOS01000190">
    <property type="protein sequence ID" value="TMQ56013.1"/>
    <property type="molecule type" value="Genomic_DNA"/>
</dbReference>
<dbReference type="CDD" id="cd06828">
    <property type="entry name" value="PLPDE_III_DapDC"/>
    <property type="match status" value="1"/>
</dbReference>
<feature type="binding site" evidence="5">
    <location>
        <position position="328"/>
    </location>
    <ligand>
        <name>substrate</name>
    </ligand>
</feature>
<evidence type="ECO:0000259" key="9">
    <source>
        <dbReference type="Pfam" id="PF00278"/>
    </source>
</evidence>